<evidence type="ECO:0000259" key="6">
    <source>
        <dbReference type="PROSITE" id="PS50977"/>
    </source>
</evidence>
<keyword evidence="2" id="KW-0805">Transcription regulation</keyword>
<dbReference type="InterPro" id="IPR023772">
    <property type="entry name" value="DNA-bd_HTH_TetR-type_CS"/>
</dbReference>
<evidence type="ECO:0000256" key="2">
    <source>
        <dbReference type="ARBA" id="ARBA00023015"/>
    </source>
</evidence>
<keyword evidence="8" id="KW-1185">Reference proteome</keyword>
<keyword evidence="4" id="KW-0804">Transcription</keyword>
<dbReference type="PRINTS" id="PR00455">
    <property type="entry name" value="HTHTETR"/>
</dbReference>
<reference evidence="7 8" key="1">
    <citation type="journal article" date="2015" name="Int. J. Syst. Evol. Microbiol.">
        <title>Amycolatopsis rhabdoformis sp. nov., an actinomycete isolated from a tropical forest soil.</title>
        <authorList>
            <person name="Souza W.R."/>
            <person name="Silva R.E."/>
            <person name="Goodfellow M."/>
            <person name="Busarakam K."/>
            <person name="Figueiro F.S."/>
            <person name="Ferreira D."/>
            <person name="Rodrigues-Filho E."/>
            <person name="Moraes L.A.B."/>
            <person name="Zucchi T.D."/>
        </authorList>
    </citation>
    <scope>NUCLEOTIDE SEQUENCE [LARGE SCALE GENOMIC DNA]</scope>
    <source>
        <strain evidence="7 8">NCIMB 14900</strain>
    </source>
</reference>
<dbReference type="PROSITE" id="PS01081">
    <property type="entry name" value="HTH_TETR_1"/>
    <property type="match status" value="1"/>
</dbReference>
<protein>
    <submittedName>
        <fullName evidence="7">TetR/AcrR family transcriptional regulator</fullName>
    </submittedName>
</protein>
<evidence type="ECO:0000313" key="7">
    <source>
        <dbReference type="EMBL" id="WSE27971.1"/>
    </source>
</evidence>
<dbReference type="PROSITE" id="PS50977">
    <property type="entry name" value="HTH_TETR_2"/>
    <property type="match status" value="1"/>
</dbReference>
<evidence type="ECO:0000256" key="5">
    <source>
        <dbReference type="PROSITE-ProRule" id="PRU00335"/>
    </source>
</evidence>
<dbReference type="SUPFAM" id="SSF46689">
    <property type="entry name" value="Homeodomain-like"/>
    <property type="match status" value="1"/>
</dbReference>
<proteinExistence type="predicted"/>
<dbReference type="PANTHER" id="PTHR30055:SF175">
    <property type="entry name" value="HTH-TYPE TRANSCRIPTIONAL REPRESSOR KSTR2"/>
    <property type="match status" value="1"/>
</dbReference>
<dbReference type="RefSeq" id="WP_326566974.1">
    <property type="nucleotide sequence ID" value="NZ_CP142149.1"/>
</dbReference>
<dbReference type="InterPro" id="IPR036271">
    <property type="entry name" value="Tet_transcr_reg_TetR-rel_C_sf"/>
</dbReference>
<keyword evidence="3 5" id="KW-0238">DNA-binding</keyword>
<dbReference type="InterPro" id="IPR009057">
    <property type="entry name" value="Homeodomain-like_sf"/>
</dbReference>
<gene>
    <name evidence="7" type="ORF">VSH64_34720</name>
</gene>
<evidence type="ECO:0000256" key="4">
    <source>
        <dbReference type="ARBA" id="ARBA00023163"/>
    </source>
</evidence>
<dbReference type="InterPro" id="IPR001647">
    <property type="entry name" value="HTH_TetR"/>
</dbReference>
<feature type="DNA-binding region" description="H-T-H motif" evidence="5">
    <location>
        <begin position="37"/>
        <end position="56"/>
    </location>
</feature>
<dbReference type="PANTHER" id="PTHR30055">
    <property type="entry name" value="HTH-TYPE TRANSCRIPTIONAL REGULATOR RUTR"/>
    <property type="match status" value="1"/>
</dbReference>
<sequence>MPTKDSARRRRTLSERRQEIVTTAAELFDRHGYNNATMDDLAHAVGIAKPTLYHYFGSKEEILASIHEEFIDLLLGKHQRRRQAGLPPAQQLLEVMTDVLELMESHRGHVRVFFEHHRELPAAERDSIRDKRDAYEAQVAALIEQGTSAGTFRAVDPRIGALAVFGMCNWAYQWYRIGGSLEPRQIAYQFWDMFLRGIST</sequence>
<dbReference type="Gene3D" id="1.10.357.10">
    <property type="entry name" value="Tetracycline Repressor, domain 2"/>
    <property type="match status" value="1"/>
</dbReference>
<dbReference type="SUPFAM" id="SSF48498">
    <property type="entry name" value="Tetracyclin repressor-like, C-terminal domain"/>
    <property type="match status" value="1"/>
</dbReference>
<evidence type="ECO:0000313" key="8">
    <source>
        <dbReference type="Proteomes" id="UP001330812"/>
    </source>
</evidence>
<dbReference type="EMBL" id="CP142149">
    <property type="protein sequence ID" value="WSE27971.1"/>
    <property type="molecule type" value="Genomic_DNA"/>
</dbReference>
<dbReference type="Gene3D" id="1.10.10.60">
    <property type="entry name" value="Homeodomain-like"/>
    <property type="match status" value="1"/>
</dbReference>
<dbReference type="Proteomes" id="UP001330812">
    <property type="component" value="Chromosome"/>
</dbReference>
<feature type="domain" description="HTH tetR-type" evidence="6">
    <location>
        <begin position="14"/>
        <end position="74"/>
    </location>
</feature>
<organism evidence="7 8">
    <name type="scientific">Amycolatopsis rhabdoformis</name>
    <dbReference type="NCBI Taxonomy" id="1448059"/>
    <lineage>
        <taxon>Bacteria</taxon>
        <taxon>Bacillati</taxon>
        <taxon>Actinomycetota</taxon>
        <taxon>Actinomycetes</taxon>
        <taxon>Pseudonocardiales</taxon>
        <taxon>Pseudonocardiaceae</taxon>
        <taxon>Amycolatopsis</taxon>
    </lineage>
</organism>
<name>A0ABZ1I2F4_9PSEU</name>
<evidence type="ECO:0000256" key="3">
    <source>
        <dbReference type="ARBA" id="ARBA00023125"/>
    </source>
</evidence>
<dbReference type="Pfam" id="PF00440">
    <property type="entry name" value="TetR_N"/>
    <property type="match status" value="1"/>
</dbReference>
<dbReference type="Pfam" id="PF17932">
    <property type="entry name" value="TetR_C_24"/>
    <property type="match status" value="1"/>
</dbReference>
<evidence type="ECO:0000256" key="1">
    <source>
        <dbReference type="ARBA" id="ARBA00022491"/>
    </source>
</evidence>
<accession>A0ABZ1I2F4</accession>
<dbReference type="InterPro" id="IPR041490">
    <property type="entry name" value="KstR2_TetR_C"/>
</dbReference>
<keyword evidence="1" id="KW-0678">Repressor</keyword>
<dbReference type="InterPro" id="IPR050109">
    <property type="entry name" value="HTH-type_TetR-like_transc_reg"/>
</dbReference>